<sequence length="287" mass="31793">MSKPGRSGTGRAISPVTCVTCRVACHTTASWKTKRTDAASVSRKRQAWEKIEDEFNYRHNVTPRKWIQLKKCWENLKDKWRRTNAEDMRERFATGLEKLRYDVSLIGSLLERTPRPSLVKTGGGRLGGLEGRVLDVLSRTGPGYAPVDFFADDDEATRPLVQARASATEDAASVSIRDSLEKVSPQPRATCASCYIAYASHGEDPPLGASSGRGEAARESGALRHVQIENCMPTGGVDGDSSWARLYDPDPIVIMWEKESLALIRRGLDEPQDEDDETAEEADRWPG</sequence>
<gene>
    <name evidence="1" type="ORF">HPB49_020691</name>
</gene>
<keyword evidence="2" id="KW-1185">Reference proteome</keyword>
<evidence type="ECO:0000313" key="2">
    <source>
        <dbReference type="Proteomes" id="UP000821865"/>
    </source>
</evidence>
<dbReference type="Proteomes" id="UP000821865">
    <property type="component" value="Chromosome 11"/>
</dbReference>
<protein>
    <submittedName>
        <fullName evidence="1">Uncharacterized protein</fullName>
    </submittedName>
</protein>
<comment type="caution">
    <text evidence="1">The sequence shown here is derived from an EMBL/GenBank/DDBJ whole genome shotgun (WGS) entry which is preliminary data.</text>
</comment>
<accession>A0ACB8DL11</accession>
<reference evidence="1" key="1">
    <citation type="submission" date="2020-05" db="EMBL/GenBank/DDBJ databases">
        <title>Large-scale comparative analyses of tick genomes elucidate their genetic diversity and vector capacities.</title>
        <authorList>
            <person name="Jia N."/>
            <person name="Wang J."/>
            <person name="Shi W."/>
            <person name="Du L."/>
            <person name="Sun Y."/>
            <person name="Zhan W."/>
            <person name="Jiang J."/>
            <person name="Wang Q."/>
            <person name="Zhang B."/>
            <person name="Ji P."/>
            <person name="Sakyi L.B."/>
            <person name="Cui X."/>
            <person name="Yuan T."/>
            <person name="Jiang B."/>
            <person name="Yang W."/>
            <person name="Lam T.T.-Y."/>
            <person name="Chang Q."/>
            <person name="Ding S."/>
            <person name="Wang X."/>
            <person name="Zhu J."/>
            <person name="Ruan X."/>
            <person name="Zhao L."/>
            <person name="Wei J."/>
            <person name="Que T."/>
            <person name="Du C."/>
            <person name="Cheng J."/>
            <person name="Dai P."/>
            <person name="Han X."/>
            <person name="Huang E."/>
            <person name="Gao Y."/>
            <person name="Liu J."/>
            <person name="Shao H."/>
            <person name="Ye R."/>
            <person name="Li L."/>
            <person name="Wei W."/>
            <person name="Wang X."/>
            <person name="Wang C."/>
            <person name="Yang T."/>
            <person name="Huo Q."/>
            <person name="Li W."/>
            <person name="Guo W."/>
            <person name="Chen H."/>
            <person name="Zhou L."/>
            <person name="Ni X."/>
            <person name="Tian J."/>
            <person name="Zhou Y."/>
            <person name="Sheng Y."/>
            <person name="Liu T."/>
            <person name="Pan Y."/>
            <person name="Xia L."/>
            <person name="Li J."/>
            <person name="Zhao F."/>
            <person name="Cao W."/>
        </authorList>
    </citation>
    <scope>NUCLEOTIDE SEQUENCE</scope>
    <source>
        <strain evidence="1">Dsil-2018</strain>
    </source>
</reference>
<dbReference type="EMBL" id="CM023480">
    <property type="protein sequence ID" value="KAH7971243.1"/>
    <property type="molecule type" value="Genomic_DNA"/>
</dbReference>
<proteinExistence type="predicted"/>
<evidence type="ECO:0000313" key="1">
    <source>
        <dbReference type="EMBL" id="KAH7971243.1"/>
    </source>
</evidence>
<name>A0ACB8DL11_DERSI</name>
<organism evidence="1 2">
    <name type="scientific">Dermacentor silvarum</name>
    <name type="common">Tick</name>
    <dbReference type="NCBI Taxonomy" id="543639"/>
    <lineage>
        <taxon>Eukaryota</taxon>
        <taxon>Metazoa</taxon>
        <taxon>Ecdysozoa</taxon>
        <taxon>Arthropoda</taxon>
        <taxon>Chelicerata</taxon>
        <taxon>Arachnida</taxon>
        <taxon>Acari</taxon>
        <taxon>Parasitiformes</taxon>
        <taxon>Ixodida</taxon>
        <taxon>Ixodoidea</taxon>
        <taxon>Ixodidae</taxon>
        <taxon>Rhipicephalinae</taxon>
        <taxon>Dermacentor</taxon>
    </lineage>
</organism>